<dbReference type="AlphaFoldDB" id="T0KCT5"/>
<organism evidence="1 2">
    <name type="scientific">Sphingobium ummariense RL-3</name>
    <dbReference type="NCBI Taxonomy" id="1346791"/>
    <lineage>
        <taxon>Bacteria</taxon>
        <taxon>Pseudomonadati</taxon>
        <taxon>Pseudomonadota</taxon>
        <taxon>Alphaproteobacteria</taxon>
        <taxon>Sphingomonadales</taxon>
        <taxon>Sphingomonadaceae</taxon>
        <taxon>Sphingobium</taxon>
    </lineage>
</organism>
<dbReference type="eggNOG" id="COG1846">
    <property type="taxonomic scope" value="Bacteria"/>
</dbReference>
<sequence>MTALIPPDRPLPNQEAIDLVVALQRCLSTFHARADEPALLYGADEPPEMLTRYIKARRLRGTIFGQNLFSDPPWDILLLLFQAELQGRQMTLDQLSETLRISMNTLLGHVGAMERRGLLMEHAGSPAGGRRRMRPSSFAMDAMAAWLSLAFGG</sequence>
<comment type="caution">
    <text evidence="1">The sequence shown here is derived from an EMBL/GenBank/DDBJ whole genome shotgun (WGS) entry which is preliminary data.</text>
</comment>
<dbReference type="EMBL" id="AUWY01000106">
    <property type="protein sequence ID" value="EQB31308.1"/>
    <property type="molecule type" value="Genomic_DNA"/>
</dbReference>
<dbReference type="OrthoDB" id="7594920at2"/>
<dbReference type="Gene3D" id="1.10.10.10">
    <property type="entry name" value="Winged helix-like DNA-binding domain superfamily/Winged helix DNA-binding domain"/>
    <property type="match status" value="1"/>
</dbReference>
<keyword evidence="2" id="KW-1185">Reference proteome</keyword>
<protein>
    <recommendedName>
        <fullName evidence="3">HTH marR-type domain-containing protein</fullName>
    </recommendedName>
</protein>
<dbReference type="Proteomes" id="UP000015523">
    <property type="component" value="Unassembled WGS sequence"/>
</dbReference>
<dbReference type="SUPFAM" id="SSF46785">
    <property type="entry name" value="Winged helix' DNA-binding domain"/>
    <property type="match status" value="1"/>
</dbReference>
<dbReference type="STRING" id="1346791.M529_15435"/>
<dbReference type="RefSeq" id="WP_021318825.1">
    <property type="nucleotide sequence ID" value="NZ_AUWY01000106.1"/>
</dbReference>
<accession>T0KCT5</accession>
<proteinExistence type="predicted"/>
<gene>
    <name evidence="1" type="ORF">M529_15435</name>
</gene>
<reference evidence="1 2" key="1">
    <citation type="journal article" date="2013" name="Genome Announc.">
        <title>Draft Genome Sequence of Sphingobium ummariense Strain RL-3, a Hexachlorocyclohexane-Degrading Bacterium.</title>
        <authorList>
            <person name="Kohli P."/>
            <person name="Dua A."/>
            <person name="Sangwan N."/>
            <person name="Oldach P."/>
            <person name="Khurana J.P."/>
            <person name="Lal R."/>
        </authorList>
    </citation>
    <scope>NUCLEOTIDE SEQUENCE [LARGE SCALE GENOMIC DNA]</scope>
    <source>
        <strain evidence="1 2">RL-3</strain>
    </source>
</reference>
<evidence type="ECO:0000313" key="2">
    <source>
        <dbReference type="Proteomes" id="UP000015523"/>
    </source>
</evidence>
<evidence type="ECO:0008006" key="3">
    <source>
        <dbReference type="Google" id="ProtNLM"/>
    </source>
</evidence>
<evidence type="ECO:0000313" key="1">
    <source>
        <dbReference type="EMBL" id="EQB31308.1"/>
    </source>
</evidence>
<dbReference type="PATRIC" id="fig|1346791.3.peg.2973"/>
<name>T0KCT5_9SPHN</name>
<dbReference type="InterPro" id="IPR036388">
    <property type="entry name" value="WH-like_DNA-bd_sf"/>
</dbReference>
<dbReference type="InterPro" id="IPR036390">
    <property type="entry name" value="WH_DNA-bd_sf"/>
</dbReference>